<dbReference type="NCBIfam" id="NF006718">
    <property type="entry name" value="PRK09256.1"/>
    <property type="match status" value="1"/>
</dbReference>
<dbReference type="EC" id="3.1.1.29" evidence="4"/>
<feature type="region of interest" description="Disordered" evidence="2">
    <location>
        <begin position="102"/>
        <end position="140"/>
    </location>
</feature>
<evidence type="ECO:0000256" key="2">
    <source>
        <dbReference type="SAM" id="MobiDB-lite"/>
    </source>
</evidence>
<evidence type="ECO:0000259" key="3">
    <source>
        <dbReference type="Pfam" id="PF00472"/>
    </source>
</evidence>
<name>A0A7X1B6N3_9BACT</name>
<evidence type="ECO:0000256" key="1">
    <source>
        <dbReference type="ARBA" id="ARBA00010835"/>
    </source>
</evidence>
<dbReference type="InterPro" id="IPR045853">
    <property type="entry name" value="Pep_chain_release_fac_I_sf"/>
</dbReference>
<protein>
    <submittedName>
        <fullName evidence="4">Aminoacyl-tRNA hydrolase</fullName>
        <ecNumber evidence="4">3.1.1.29</ecNumber>
    </submittedName>
</protein>
<dbReference type="GO" id="GO:0072344">
    <property type="term" value="P:rescue of stalled ribosome"/>
    <property type="evidence" value="ECO:0007669"/>
    <property type="project" value="TreeGrafter"/>
</dbReference>
<dbReference type="PANTHER" id="PTHR47814">
    <property type="entry name" value="PEPTIDYL-TRNA HYDROLASE ARFB"/>
    <property type="match status" value="1"/>
</dbReference>
<dbReference type="PANTHER" id="PTHR47814:SF1">
    <property type="entry name" value="PEPTIDYL-TRNA HYDROLASE ARFB"/>
    <property type="match status" value="1"/>
</dbReference>
<dbReference type="Proteomes" id="UP000526501">
    <property type="component" value="Unassembled WGS sequence"/>
</dbReference>
<keyword evidence="5" id="KW-1185">Reference proteome</keyword>
<organism evidence="4 5">
    <name type="scientific">Pelagicoccus albus</name>
    <dbReference type="NCBI Taxonomy" id="415222"/>
    <lineage>
        <taxon>Bacteria</taxon>
        <taxon>Pseudomonadati</taxon>
        <taxon>Verrucomicrobiota</taxon>
        <taxon>Opitutia</taxon>
        <taxon>Puniceicoccales</taxon>
        <taxon>Pelagicoccaceae</taxon>
        <taxon>Pelagicoccus</taxon>
    </lineage>
</organism>
<evidence type="ECO:0000313" key="4">
    <source>
        <dbReference type="EMBL" id="MBC2606612.1"/>
    </source>
</evidence>
<reference evidence="4 5" key="1">
    <citation type="submission" date="2020-07" db="EMBL/GenBank/DDBJ databases">
        <authorList>
            <person name="Feng X."/>
        </authorList>
    </citation>
    <scope>NUCLEOTIDE SEQUENCE [LARGE SCALE GENOMIC DNA]</scope>
    <source>
        <strain evidence="4 5">JCM23202</strain>
    </source>
</reference>
<proteinExistence type="inferred from homology"/>
<accession>A0A7X1B6N3</accession>
<dbReference type="SUPFAM" id="SSF75620">
    <property type="entry name" value="Release factor"/>
    <property type="match status" value="1"/>
</dbReference>
<dbReference type="RefSeq" id="WP_185660481.1">
    <property type="nucleotide sequence ID" value="NZ_CAWPOO010000012.1"/>
</dbReference>
<evidence type="ECO:0000313" key="5">
    <source>
        <dbReference type="Proteomes" id="UP000526501"/>
    </source>
</evidence>
<gene>
    <name evidence="4" type="primary">arfB</name>
    <name evidence="4" type="ORF">H5P27_11220</name>
</gene>
<comment type="similarity">
    <text evidence="1">Belongs to the prokaryotic/mitochondrial release factor family.</text>
</comment>
<dbReference type="Gene3D" id="3.30.160.20">
    <property type="match status" value="1"/>
</dbReference>
<keyword evidence="4" id="KW-0378">Hydrolase</keyword>
<feature type="domain" description="Prokaryotic-type class I peptide chain release factors" evidence="3">
    <location>
        <begin position="7"/>
        <end position="132"/>
    </location>
</feature>
<dbReference type="EMBL" id="JACHVC010000012">
    <property type="protein sequence ID" value="MBC2606612.1"/>
    <property type="molecule type" value="Genomic_DNA"/>
</dbReference>
<sequence>MIRITNSVQVSEDELEFKATLSQGSGGQHVNKVSTAIQLFFGIRESTLPERVKDRLMSMNDHRITPGGQIVIKSQDSRSQEANRQEALAKFKELLAAACVVPKKRRPTKPSKGAKERRLKSKAIRGKTKSLRGRASRSDW</sequence>
<dbReference type="GO" id="GO:0003747">
    <property type="term" value="F:translation release factor activity"/>
    <property type="evidence" value="ECO:0007669"/>
    <property type="project" value="InterPro"/>
</dbReference>
<dbReference type="InterPro" id="IPR000352">
    <property type="entry name" value="Pep_chain_release_fac_I"/>
</dbReference>
<dbReference type="AlphaFoldDB" id="A0A7X1B6N3"/>
<dbReference type="Pfam" id="PF00472">
    <property type="entry name" value="RF-1"/>
    <property type="match status" value="1"/>
</dbReference>
<dbReference type="GO" id="GO:0004045">
    <property type="term" value="F:peptidyl-tRNA hydrolase activity"/>
    <property type="evidence" value="ECO:0007669"/>
    <property type="project" value="UniProtKB-EC"/>
</dbReference>
<comment type="caution">
    <text evidence="4">The sequence shown here is derived from an EMBL/GenBank/DDBJ whole genome shotgun (WGS) entry which is preliminary data.</text>
</comment>
<feature type="compositionally biased region" description="Basic residues" evidence="2">
    <location>
        <begin position="115"/>
        <end position="140"/>
    </location>
</feature>
<dbReference type="GO" id="GO:0043022">
    <property type="term" value="F:ribosome binding"/>
    <property type="evidence" value="ECO:0007669"/>
    <property type="project" value="TreeGrafter"/>
</dbReference>